<feature type="non-terminal residue" evidence="1">
    <location>
        <position position="99"/>
    </location>
</feature>
<name>A0ABQ5K7H9_9EUKA</name>
<keyword evidence="2" id="KW-1185">Reference proteome</keyword>
<organism evidence="1 2">
    <name type="scientific">Aduncisulcus paluster</name>
    <dbReference type="NCBI Taxonomy" id="2918883"/>
    <lineage>
        <taxon>Eukaryota</taxon>
        <taxon>Metamonada</taxon>
        <taxon>Carpediemonas-like organisms</taxon>
        <taxon>Aduncisulcus</taxon>
    </lineage>
</organism>
<dbReference type="EMBL" id="BQXS01007479">
    <property type="protein sequence ID" value="GKT27847.1"/>
    <property type="molecule type" value="Genomic_DNA"/>
</dbReference>
<sequence>FIPSLSPTLSVISRSVSVCGSECSVSSRLSYAIKNKVYCPPLLPLIMSFGWALSGFVQRKALEYRVEDAQMEEMKRKEIRKIIRRRKKEEVCIENILFG</sequence>
<accession>A0ABQ5K7H9</accession>
<dbReference type="Proteomes" id="UP001057375">
    <property type="component" value="Unassembled WGS sequence"/>
</dbReference>
<proteinExistence type="predicted"/>
<gene>
    <name evidence="1" type="ORF">ADUPG1_004800</name>
</gene>
<comment type="caution">
    <text evidence="1">The sequence shown here is derived from an EMBL/GenBank/DDBJ whole genome shotgun (WGS) entry which is preliminary data.</text>
</comment>
<reference evidence="1" key="1">
    <citation type="submission" date="2022-03" db="EMBL/GenBank/DDBJ databases">
        <title>Draft genome sequence of Aduncisulcus paluster, a free-living microaerophilic Fornicata.</title>
        <authorList>
            <person name="Yuyama I."/>
            <person name="Kume K."/>
            <person name="Tamura T."/>
            <person name="Inagaki Y."/>
            <person name="Hashimoto T."/>
        </authorList>
    </citation>
    <scope>NUCLEOTIDE SEQUENCE</scope>
    <source>
        <strain evidence="1">NY0171</strain>
    </source>
</reference>
<evidence type="ECO:0000313" key="2">
    <source>
        <dbReference type="Proteomes" id="UP001057375"/>
    </source>
</evidence>
<protein>
    <submittedName>
        <fullName evidence="1">Uncharacterized protein</fullName>
    </submittedName>
</protein>
<feature type="non-terminal residue" evidence="1">
    <location>
        <position position="1"/>
    </location>
</feature>
<evidence type="ECO:0000313" key="1">
    <source>
        <dbReference type="EMBL" id="GKT27847.1"/>
    </source>
</evidence>